<gene>
    <name evidence="3" type="ORF">NQZ67_05810</name>
</gene>
<dbReference type="EMBL" id="JANIPJ010000003">
    <property type="protein sequence ID" value="MCR2803396.1"/>
    <property type="molecule type" value="Genomic_DNA"/>
</dbReference>
<dbReference type="Pfam" id="PF15640">
    <property type="entry name" value="Tox-MPTase4"/>
    <property type="match status" value="1"/>
</dbReference>
<proteinExistence type="predicted"/>
<name>A0A9X2MMH9_9BACL</name>
<reference evidence="3" key="1">
    <citation type="submission" date="2022-08" db="EMBL/GenBank/DDBJ databases">
        <title>The genomic sequence of strain Paenibacillus sp. SCIV0701.</title>
        <authorList>
            <person name="Zhao H."/>
        </authorList>
    </citation>
    <scope>NUCLEOTIDE SEQUENCE</scope>
    <source>
        <strain evidence="3">SCIV0701</strain>
    </source>
</reference>
<accession>A0A9X2MMH9</accession>
<feature type="compositionally biased region" description="Gly residues" evidence="1">
    <location>
        <begin position="519"/>
        <end position="532"/>
    </location>
</feature>
<keyword evidence="4" id="KW-1185">Reference proteome</keyword>
<evidence type="ECO:0000313" key="4">
    <source>
        <dbReference type="Proteomes" id="UP001141950"/>
    </source>
</evidence>
<sequence length="732" mass="82871">MAERSDPNRIEHLSEQLRRKRNRLESAAYTPLTQAERLVERVYSAYPEVRSRAGRVEERITDIEKRIMDILGQLDQQSKALLEVSRDYRRMDEEMANKAKLSMQLLRFLPSVIKRGLFPTLALAAVGAWQARKPNEAGETPRDKWRILDTVEFLRQAADKLLASRVSFVQDDPRAAELLGKLENGTSDEKAEARQLLAETADALQVIAKSQHAYDVYTKFGNVTYAEEQLHAAAEAREKLRQIGISSSYYDRNADLRKLFGQDPLAACDYNPLMNDRSSMPEHEELLGLLRGGLENGLSGPAEIDSLRVSYDRAAQQIELERQQTIIDEYLKTKLPPTHLPDGTPITEDNKVNETTYAYFEEHVLNKHEDYMHVNVPYTAYDAWVKETYGRTGWEQAVHVSDVFIRSLGEEIITGVIDLGGMVVELVIDPVQALKDTGESLQQTAAAVEFFAENPDKLIEVAEKVYADFDSMSPEEKADALGALASTFIPGANITKVGKIDNMMDGLNNLQKKVDDNSGGSGDSGGSNGSPGGDDDNIRETVFGNIYISQQIREMSRFDEYLTAEKELYDGLKRPNAAEGKNDFDYKEWADMPVSGQVKLAPNGQRLISIRELKRFTKNMSEKNIKVVIDEKGKILPSFAAGGFDPKTGQIVLKKEPTYLSTMHESYHAKQWLEIGKEEYLKLSTLEREEYVYNQIMKNKDLYTSEEILFSQRYIYKLKNGEWPPPVWRGFE</sequence>
<protein>
    <recommendedName>
        <fullName evidence="2">Tox-MPTase4 domain-containing protein</fullName>
    </recommendedName>
</protein>
<organism evidence="3 4">
    <name type="scientific">Paenibacillus soyae</name>
    <dbReference type="NCBI Taxonomy" id="2969249"/>
    <lineage>
        <taxon>Bacteria</taxon>
        <taxon>Bacillati</taxon>
        <taxon>Bacillota</taxon>
        <taxon>Bacilli</taxon>
        <taxon>Bacillales</taxon>
        <taxon>Paenibacillaceae</taxon>
        <taxon>Paenibacillus</taxon>
    </lineage>
</organism>
<dbReference type="Proteomes" id="UP001141950">
    <property type="component" value="Unassembled WGS sequence"/>
</dbReference>
<evidence type="ECO:0000313" key="3">
    <source>
        <dbReference type="EMBL" id="MCR2803396.1"/>
    </source>
</evidence>
<feature type="region of interest" description="Disordered" evidence="1">
    <location>
        <begin position="509"/>
        <end position="536"/>
    </location>
</feature>
<dbReference type="InterPro" id="IPR028912">
    <property type="entry name" value="Tox-MPTase4_dom"/>
</dbReference>
<dbReference type="AlphaFoldDB" id="A0A9X2MMH9"/>
<evidence type="ECO:0000256" key="1">
    <source>
        <dbReference type="SAM" id="MobiDB-lite"/>
    </source>
</evidence>
<dbReference type="RefSeq" id="WP_257443640.1">
    <property type="nucleotide sequence ID" value="NZ_JANIPJ010000003.1"/>
</dbReference>
<feature type="domain" description="Tox-MPTase4" evidence="2">
    <location>
        <begin position="591"/>
        <end position="720"/>
    </location>
</feature>
<comment type="caution">
    <text evidence="3">The sequence shown here is derived from an EMBL/GenBank/DDBJ whole genome shotgun (WGS) entry which is preliminary data.</text>
</comment>
<evidence type="ECO:0000259" key="2">
    <source>
        <dbReference type="Pfam" id="PF15640"/>
    </source>
</evidence>